<keyword evidence="2" id="KW-0805">Transcription regulation</keyword>
<organism evidence="5 6">
    <name type="scientific">Novipirellula rosea</name>
    <dbReference type="NCBI Taxonomy" id="1031540"/>
    <lineage>
        <taxon>Bacteria</taxon>
        <taxon>Pseudomonadati</taxon>
        <taxon>Planctomycetota</taxon>
        <taxon>Planctomycetia</taxon>
        <taxon>Pirellulales</taxon>
        <taxon>Pirellulaceae</taxon>
        <taxon>Novipirellula</taxon>
    </lineage>
</organism>
<keyword evidence="4" id="KW-0804">Transcription</keyword>
<proteinExistence type="inferred from homology"/>
<dbReference type="PIRSF" id="PIRSF019455">
    <property type="entry name" value="CopR_AtkY"/>
    <property type="match status" value="1"/>
</dbReference>
<dbReference type="Gene3D" id="1.10.4040.10">
    <property type="entry name" value="Penicillinase repressor domain"/>
    <property type="match status" value="1"/>
</dbReference>
<dbReference type="InterPro" id="IPR036388">
    <property type="entry name" value="WH-like_DNA-bd_sf"/>
</dbReference>
<evidence type="ECO:0000256" key="3">
    <source>
        <dbReference type="ARBA" id="ARBA00023125"/>
    </source>
</evidence>
<dbReference type="InterPro" id="IPR005650">
    <property type="entry name" value="BlaI_family"/>
</dbReference>
<evidence type="ECO:0000256" key="1">
    <source>
        <dbReference type="ARBA" id="ARBA00011046"/>
    </source>
</evidence>
<dbReference type="Pfam" id="PF03965">
    <property type="entry name" value="Penicillinase_R"/>
    <property type="match status" value="1"/>
</dbReference>
<accession>A0ABP8N0K5</accession>
<dbReference type="Proteomes" id="UP001500840">
    <property type="component" value="Unassembled WGS sequence"/>
</dbReference>
<keyword evidence="3" id="KW-0238">DNA-binding</keyword>
<dbReference type="SUPFAM" id="SSF46785">
    <property type="entry name" value="Winged helix' DNA-binding domain"/>
    <property type="match status" value="1"/>
</dbReference>
<comment type="similarity">
    <text evidence="1">Belongs to the BlaI transcriptional regulatory family.</text>
</comment>
<gene>
    <name evidence="5" type="ORF">GCM10023156_38560</name>
</gene>
<reference evidence="6" key="1">
    <citation type="journal article" date="2019" name="Int. J. Syst. Evol. Microbiol.">
        <title>The Global Catalogue of Microorganisms (GCM) 10K type strain sequencing project: providing services to taxonomists for standard genome sequencing and annotation.</title>
        <authorList>
            <consortium name="The Broad Institute Genomics Platform"/>
            <consortium name="The Broad Institute Genome Sequencing Center for Infectious Disease"/>
            <person name="Wu L."/>
            <person name="Ma J."/>
        </authorList>
    </citation>
    <scope>NUCLEOTIDE SEQUENCE [LARGE SCALE GENOMIC DNA]</scope>
    <source>
        <strain evidence="6">JCM 17759</strain>
    </source>
</reference>
<evidence type="ECO:0000256" key="2">
    <source>
        <dbReference type="ARBA" id="ARBA00023015"/>
    </source>
</evidence>
<evidence type="ECO:0000313" key="6">
    <source>
        <dbReference type="Proteomes" id="UP001500840"/>
    </source>
</evidence>
<keyword evidence="6" id="KW-1185">Reference proteome</keyword>
<name>A0ABP8N0K5_9BACT</name>
<evidence type="ECO:0000256" key="4">
    <source>
        <dbReference type="ARBA" id="ARBA00023163"/>
    </source>
</evidence>
<dbReference type="Gene3D" id="1.10.10.10">
    <property type="entry name" value="Winged helix-like DNA-binding domain superfamily/Winged helix DNA-binding domain"/>
    <property type="match status" value="1"/>
</dbReference>
<dbReference type="InterPro" id="IPR036390">
    <property type="entry name" value="WH_DNA-bd_sf"/>
</dbReference>
<protein>
    <submittedName>
        <fullName evidence="5">BlaI/MecI/CopY family transcriptional regulator</fullName>
    </submittedName>
</protein>
<sequence>MYSFSMGPSWMNRIQLTKCEAEVMAVVWREGQVTVPQVLAAIDRDLAYTTVMTTMNILEEKKIVRRGEKVGRAYSYLPLVSREEVRHGMIQELAEQLFGGSVRSLVLSLVNSEKITAEDLSAMAEAADELEKS</sequence>
<evidence type="ECO:0000313" key="5">
    <source>
        <dbReference type="EMBL" id="GAA4459273.1"/>
    </source>
</evidence>
<dbReference type="EMBL" id="BAABGA010000048">
    <property type="protein sequence ID" value="GAA4459273.1"/>
    <property type="molecule type" value="Genomic_DNA"/>
</dbReference>
<comment type="caution">
    <text evidence="5">The sequence shown here is derived from an EMBL/GenBank/DDBJ whole genome shotgun (WGS) entry which is preliminary data.</text>
</comment>